<dbReference type="Gene3D" id="3.50.50.60">
    <property type="entry name" value="FAD/NAD(P)-binding domain"/>
    <property type="match status" value="2"/>
</dbReference>
<comment type="caution">
    <text evidence="5">The sequence shown here is derived from an EMBL/GenBank/DDBJ whole genome shotgun (WGS) entry which is preliminary data.</text>
</comment>
<comment type="subunit">
    <text evidence="2">Interacts with COX5B; this interaction may contribute to localize PYROXD2 to the inner face of the inner mitochondrial membrane.</text>
</comment>
<evidence type="ECO:0000259" key="4">
    <source>
        <dbReference type="Pfam" id="PF01593"/>
    </source>
</evidence>
<dbReference type="InterPro" id="IPR002937">
    <property type="entry name" value="Amino_oxidase"/>
</dbReference>
<evidence type="ECO:0000313" key="6">
    <source>
        <dbReference type="Proteomes" id="UP000051557"/>
    </source>
</evidence>
<evidence type="ECO:0000256" key="1">
    <source>
        <dbReference type="ARBA" id="ARBA00037217"/>
    </source>
</evidence>
<dbReference type="PANTHER" id="PTHR10668">
    <property type="entry name" value="PHYTOENE DEHYDROGENASE"/>
    <property type="match status" value="1"/>
</dbReference>
<proteinExistence type="predicted"/>
<dbReference type="Proteomes" id="UP000051557">
    <property type="component" value="Unassembled WGS sequence"/>
</dbReference>
<dbReference type="SUPFAM" id="SSF51905">
    <property type="entry name" value="FAD/NAD(P)-binding domain"/>
    <property type="match status" value="1"/>
</dbReference>
<accession>A0A0R2XAV3</accession>
<gene>
    <name evidence="5" type="ORF">ABS32_00460</name>
</gene>
<sequence>MPYDAVVVGAGHNGLICACYLAKAGLKVAVVEKRNMAGGAVCTRDDLVKGFRFDVGSSVHIMIHLTPVLGELDLAREGLEYIEMDPWAYYPVEGTGRGISFHRSVEKTCESIAAFSPRDAEAYRRYVERWTELNEGVFETFLAPPSPARLFGTIVKRNLFRPQSRRLWSSLDTARQLMAPYGDVIEETFENEHLRTAMLWLSAQSGPAPAEVASGDMFGWNAMIHKCGAKRAKGGSGALATALVKCLERHGGELFLGQGVKEVRKAGAGWEVEAGDRVLSTKKVVAACHLKTFFCDLLKDGPTELAGRMAKARIGNGFGTVVRHAVEELPVYSGEVASGKQAREYHSGMQLLCRNRAMLESSYRDYLGYQPPKNPSVVAMTFSAIDPTLAPQGKHTLFTWAQYHSYELRNGETWDEIREREADKLYELVCQYAPNMRGKMIGRYIQTPLDLERDLGLLRGNVMHFEMSLDQMFMFRPLPEISCYRAPMKNLYLTGASTHPGGGVFGASGRNTAKVILGWRG</sequence>
<evidence type="ECO:0000256" key="2">
    <source>
        <dbReference type="ARBA" id="ARBA00038825"/>
    </source>
</evidence>
<evidence type="ECO:0000256" key="3">
    <source>
        <dbReference type="ARBA" id="ARBA00040298"/>
    </source>
</evidence>
<feature type="domain" description="Amine oxidase" evidence="4">
    <location>
        <begin position="14"/>
        <end position="292"/>
    </location>
</feature>
<dbReference type="InterPro" id="IPR036188">
    <property type="entry name" value="FAD/NAD-bd_sf"/>
</dbReference>
<reference evidence="5 6" key="1">
    <citation type="submission" date="2015-10" db="EMBL/GenBank/DDBJ databases">
        <title>Metagenome-Assembled Genomes uncover a global brackish microbiome.</title>
        <authorList>
            <person name="Hugerth L.W."/>
            <person name="Larsson J."/>
            <person name="Alneberg J."/>
            <person name="Lindh M.V."/>
            <person name="Legrand C."/>
            <person name="Pinhassi J."/>
            <person name="Andersson A.F."/>
        </authorList>
    </citation>
    <scope>NUCLEOTIDE SEQUENCE [LARGE SCALE GENOMIC DNA]</scope>
    <source>
        <strain evidence="5">BACL9 MAG-120820-bin42</strain>
    </source>
</reference>
<dbReference type="EMBL" id="LIDM01000006">
    <property type="protein sequence ID" value="KRP33336.1"/>
    <property type="molecule type" value="Genomic_DNA"/>
</dbReference>
<dbReference type="PANTHER" id="PTHR10668:SF103">
    <property type="entry name" value="PYRIDINE NUCLEOTIDE-DISULFIDE OXIDOREDUCTASE DOMAIN-CONTAINING PROTEIN 2"/>
    <property type="match status" value="1"/>
</dbReference>
<dbReference type="Pfam" id="PF01593">
    <property type="entry name" value="Amino_oxidase"/>
    <property type="match status" value="1"/>
</dbReference>
<protein>
    <recommendedName>
        <fullName evidence="3">Pyridine nucleotide-disulfide oxidoreductase domain-containing protein 2</fullName>
    </recommendedName>
</protein>
<dbReference type="AlphaFoldDB" id="A0A0R2XAV3"/>
<name>A0A0R2XAV3_9BACT</name>
<comment type="function">
    <text evidence="1">Probable oxidoreductase that may play a role as regulator of mitochondrial function.</text>
</comment>
<dbReference type="GO" id="GO:0005829">
    <property type="term" value="C:cytosol"/>
    <property type="evidence" value="ECO:0007669"/>
    <property type="project" value="TreeGrafter"/>
</dbReference>
<evidence type="ECO:0000313" key="5">
    <source>
        <dbReference type="EMBL" id="KRP33336.1"/>
    </source>
</evidence>
<dbReference type="GO" id="GO:0016491">
    <property type="term" value="F:oxidoreductase activity"/>
    <property type="evidence" value="ECO:0007669"/>
    <property type="project" value="InterPro"/>
</dbReference>
<dbReference type="Gene3D" id="3.90.660.50">
    <property type="match status" value="1"/>
</dbReference>
<organism evidence="5 6">
    <name type="scientific">Verrucomicrobia subdivision 6 bacterium BACL9 MAG-120820-bin42</name>
    <dbReference type="NCBI Taxonomy" id="1655634"/>
    <lineage>
        <taxon>Bacteria</taxon>
        <taxon>Pseudomonadati</taxon>
        <taxon>Verrucomicrobiota</taxon>
        <taxon>Verrucomicrobiia</taxon>
        <taxon>Verrucomicrobiales</taxon>
        <taxon>Verrucomicrobia subdivision 6</taxon>
    </lineage>
</organism>